<evidence type="ECO:0000313" key="5">
    <source>
        <dbReference type="EMBL" id="MFC6999161.1"/>
    </source>
</evidence>
<dbReference type="InterPro" id="IPR010982">
    <property type="entry name" value="Lambda_DNA-bd_dom_sf"/>
</dbReference>
<comment type="caution">
    <text evidence="5">The sequence shown here is derived from an EMBL/GenBank/DDBJ whole genome shotgun (WGS) entry which is preliminary data.</text>
</comment>
<evidence type="ECO:0000256" key="1">
    <source>
        <dbReference type="ARBA" id="ARBA00023015"/>
    </source>
</evidence>
<accession>A0ABW2DSE7</accession>
<dbReference type="Pfam" id="PF13407">
    <property type="entry name" value="Peripla_BP_4"/>
    <property type="match status" value="1"/>
</dbReference>
<dbReference type="Gene3D" id="1.10.260.40">
    <property type="entry name" value="lambda repressor-like DNA-binding domains"/>
    <property type="match status" value="1"/>
</dbReference>
<organism evidence="5 6">
    <name type="scientific">Rufibacter roseus</name>
    <dbReference type="NCBI Taxonomy" id="1567108"/>
    <lineage>
        <taxon>Bacteria</taxon>
        <taxon>Pseudomonadati</taxon>
        <taxon>Bacteroidota</taxon>
        <taxon>Cytophagia</taxon>
        <taxon>Cytophagales</taxon>
        <taxon>Hymenobacteraceae</taxon>
        <taxon>Rufibacter</taxon>
    </lineage>
</organism>
<keyword evidence="2" id="KW-0238">DNA-binding</keyword>
<evidence type="ECO:0000256" key="2">
    <source>
        <dbReference type="ARBA" id="ARBA00023125"/>
    </source>
</evidence>
<dbReference type="SMART" id="SM00354">
    <property type="entry name" value="HTH_LACI"/>
    <property type="match status" value="1"/>
</dbReference>
<name>A0ABW2DSE7_9BACT</name>
<dbReference type="EMBL" id="JBHSYQ010000015">
    <property type="protein sequence ID" value="MFC6999161.1"/>
    <property type="molecule type" value="Genomic_DNA"/>
</dbReference>
<keyword evidence="6" id="KW-1185">Reference proteome</keyword>
<gene>
    <name evidence="5" type="ORF">ACFQHR_16110</name>
</gene>
<dbReference type="Pfam" id="PF00356">
    <property type="entry name" value="LacI"/>
    <property type="match status" value="1"/>
</dbReference>
<dbReference type="SUPFAM" id="SSF47413">
    <property type="entry name" value="lambda repressor-like DNA-binding domains"/>
    <property type="match status" value="1"/>
</dbReference>
<evidence type="ECO:0000313" key="6">
    <source>
        <dbReference type="Proteomes" id="UP001596405"/>
    </source>
</evidence>
<dbReference type="Proteomes" id="UP001596405">
    <property type="component" value="Unassembled WGS sequence"/>
</dbReference>
<dbReference type="PANTHER" id="PTHR30146:SF144">
    <property type="entry name" value="LACI-FAMILY TRANSCRIPTION REGULATOR"/>
    <property type="match status" value="1"/>
</dbReference>
<sequence>MAERAQVSRGTVDRVLHNRGRVAEDVRQQVLKIVEEMNYEPNLIARTLKSNRTYTFIALIPDPDVDRYWEDPKAGIEKAEAELSQYGVVVEQLIFDPYNIESFQKKATEVINHNPDGIIVAPIFHKEVMAFFEEWVKQDIPYVLFNTQISDSSALSYIGQDSYQSGLLAAKLLHYGLTGPATVLVAHVGEDISNSAHLLEKEKGFRDYFSKDHLVGQFEVIQQTFDDPKNASFVQQILELKEKNPNLKGVFVSNSKAFELAYYIEKFSWNDVKLVGYDLLPQNLEYLEKGVIDFLINQNPFGQGYWGIQQLTDLTVFKKEIQPIKYLPLDIITQENLRFYLNV</sequence>
<keyword evidence="3" id="KW-0804">Transcription</keyword>
<dbReference type="InterPro" id="IPR028082">
    <property type="entry name" value="Peripla_BP_I"/>
</dbReference>
<proteinExistence type="predicted"/>
<evidence type="ECO:0000259" key="4">
    <source>
        <dbReference type="PROSITE" id="PS50932"/>
    </source>
</evidence>
<dbReference type="PROSITE" id="PS50932">
    <property type="entry name" value="HTH_LACI_2"/>
    <property type="match status" value="1"/>
</dbReference>
<dbReference type="Gene3D" id="3.40.50.2300">
    <property type="match status" value="2"/>
</dbReference>
<dbReference type="CDD" id="cd01392">
    <property type="entry name" value="HTH_LacI"/>
    <property type="match status" value="1"/>
</dbReference>
<reference evidence="6" key="1">
    <citation type="journal article" date="2019" name="Int. J. Syst. Evol. Microbiol.">
        <title>The Global Catalogue of Microorganisms (GCM) 10K type strain sequencing project: providing services to taxonomists for standard genome sequencing and annotation.</title>
        <authorList>
            <consortium name="The Broad Institute Genomics Platform"/>
            <consortium name="The Broad Institute Genome Sequencing Center for Infectious Disease"/>
            <person name="Wu L."/>
            <person name="Ma J."/>
        </authorList>
    </citation>
    <scope>NUCLEOTIDE SEQUENCE [LARGE SCALE GENOMIC DNA]</scope>
    <source>
        <strain evidence="6">CGMCC 4.7393</strain>
    </source>
</reference>
<dbReference type="SUPFAM" id="SSF53822">
    <property type="entry name" value="Periplasmic binding protein-like I"/>
    <property type="match status" value="1"/>
</dbReference>
<dbReference type="CDD" id="cd06307">
    <property type="entry name" value="PBP1_sugar_binding"/>
    <property type="match status" value="1"/>
</dbReference>
<dbReference type="InterPro" id="IPR025997">
    <property type="entry name" value="SBP_2_dom"/>
</dbReference>
<dbReference type="RefSeq" id="WP_377131717.1">
    <property type="nucleotide sequence ID" value="NZ_JBHSYQ010000015.1"/>
</dbReference>
<keyword evidence="1" id="KW-0805">Transcription regulation</keyword>
<evidence type="ECO:0000256" key="3">
    <source>
        <dbReference type="ARBA" id="ARBA00023163"/>
    </source>
</evidence>
<dbReference type="InterPro" id="IPR000843">
    <property type="entry name" value="HTH_LacI"/>
</dbReference>
<protein>
    <submittedName>
        <fullName evidence="5">Substrate-binding domain-containing protein</fullName>
    </submittedName>
</protein>
<feature type="domain" description="HTH lacI-type" evidence="4">
    <location>
        <begin position="1"/>
        <end position="50"/>
    </location>
</feature>
<dbReference type="PANTHER" id="PTHR30146">
    <property type="entry name" value="LACI-RELATED TRANSCRIPTIONAL REPRESSOR"/>
    <property type="match status" value="1"/>
</dbReference>